<dbReference type="CDD" id="cd00165">
    <property type="entry name" value="S4"/>
    <property type="match status" value="1"/>
</dbReference>
<dbReference type="InterPro" id="IPR002942">
    <property type="entry name" value="S4_RNA-bd"/>
</dbReference>
<evidence type="ECO:0000256" key="3">
    <source>
        <dbReference type="ARBA" id="ARBA00010876"/>
    </source>
</evidence>
<keyword evidence="5 8" id="KW-0694">RNA-binding</keyword>
<comment type="catalytic activity">
    <reaction evidence="1">
        <text>uridine(955/2504/2580) in 23S rRNA = pseudouridine(955/2504/2580) in 23S rRNA</text>
        <dbReference type="Rhea" id="RHEA:42528"/>
        <dbReference type="Rhea" id="RHEA-COMP:10099"/>
        <dbReference type="Rhea" id="RHEA-COMP:10100"/>
        <dbReference type="ChEBI" id="CHEBI:65314"/>
        <dbReference type="ChEBI" id="CHEBI:65315"/>
        <dbReference type="EC" id="5.4.99.24"/>
    </reaction>
</comment>
<evidence type="ECO:0000256" key="1">
    <source>
        <dbReference type="ARBA" id="ARBA00000381"/>
    </source>
</evidence>
<accession>A0AB39UYQ5</accession>
<evidence type="ECO:0000256" key="7">
    <source>
        <dbReference type="PIRSR" id="PIRSR606225-1"/>
    </source>
</evidence>
<evidence type="ECO:0000256" key="5">
    <source>
        <dbReference type="ARBA" id="ARBA00022884"/>
    </source>
</evidence>
<feature type="domain" description="RNA-binding S4" evidence="10">
    <location>
        <begin position="8"/>
        <end position="65"/>
    </location>
</feature>
<dbReference type="GO" id="GO:0160141">
    <property type="term" value="F:23S rRNA pseudouridine(955/2504/2580) synthase activity"/>
    <property type="evidence" value="ECO:0007669"/>
    <property type="project" value="UniProtKB-EC"/>
</dbReference>
<dbReference type="Pfam" id="PF00849">
    <property type="entry name" value="PseudoU_synth_2"/>
    <property type="match status" value="1"/>
</dbReference>
<dbReference type="Gene3D" id="3.30.2350.10">
    <property type="entry name" value="Pseudouridine synthase"/>
    <property type="match status" value="1"/>
</dbReference>
<evidence type="ECO:0000256" key="4">
    <source>
        <dbReference type="ARBA" id="ARBA00022552"/>
    </source>
</evidence>
<organism evidence="11">
    <name type="scientific">Thermohahella caldifontis</name>
    <dbReference type="NCBI Taxonomy" id="3142973"/>
    <lineage>
        <taxon>Bacteria</taxon>
        <taxon>Pseudomonadati</taxon>
        <taxon>Pseudomonadota</taxon>
        <taxon>Gammaproteobacteria</taxon>
        <taxon>Oceanospirillales</taxon>
        <taxon>Hahellaceae</taxon>
        <taxon>Thermohahella</taxon>
    </lineage>
</organism>
<dbReference type="Pfam" id="PF01479">
    <property type="entry name" value="S4"/>
    <property type="match status" value="1"/>
</dbReference>
<dbReference type="KEGG" id="tcd:AAIA72_05475"/>
<evidence type="ECO:0000256" key="6">
    <source>
        <dbReference type="ARBA" id="ARBA00023235"/>
    </source>
</evidence>
<keyword evidence="4" id="KW-0698">rRNA processing</keyword>
<comment type="function">
    <text evidence="2">Responsible for synthesis of pseudouridine from uracil at positions 955, 2504 and 2580 in 23S ribosomal RNA.</text>
</comment>
<dbReference type="InterPro" id="IPR006224">
    <property type="entry name" value="PsdUridine_synth_RluA-like_CS"/>
</dbReference>
<dbReference type="RefSeq" id="WP_369602412.1">
    <property type="nucleotide sequence ID" value="NZ_CP154858.1"/>
</dbReference>
<reference evidence="11" key="1">
    <citation type="submission" date="2024-05" db="EMBL/GenBank/DDBJ databases">
        <title>Genome sequencing of novel strain.</title>
        <authorList>
            <person name="Ganbat D."/>
            <person name="Ganbat S."/>
            <person name="Lee S.-J."/>
        </authorList>
    </citation>
    <scope>NUCLEOTIDE SEQUENCE</scope>
    <source>
        <strain evidence="11">SMD15-11</strain>
    </source>
</reference>
<evidence type="ECO:0000259" key="10">
    <source>
        <dbReference type="SMART" id="SM00363"/>
    </source>
</evidence>
<keyword evidence="6 9" id="KW-0413">Isomerase</keyword>
<dbReference type="GO" id="GO:0000455">
    <property type="term" value="P:enzyme-directed rRNA pseudouridine synthesis"/>
    <property type="evidence" value="ECO:0007669"/>
    <property type="project" value="TreeGrafter"/>
</dbReference>
<dbReference type="GO" id="GO:0003723">
    <property type="term" value="F:RNA binding"/>
    <property type="evidence" value="ECO:0007669"/>
    <property type="project" value="UniProtKB-KW"/>
</dbReference>
<dbReference type="InterPro" id="IPR050188">
    <property type="entry name" value="RluA_PseudoU_synthase"/>
</dbReference>
<comment type="similarity">
    <text evidence="3 9">Belongs to the pseudouridine synthase RluA family.</text>
</comment>
<sequence>MSRDHAGQRLDNFLLGHLKGVPRSIVYKLVRTGQVRVNGRRAKSMQKLQAGDEVRIPPVKQDAERSLPAVPGTRAAQLEDSVIYEDEHLLVVNKPAGLAVHGGSGIQLGVIEMFRELRPDARFLELAHRLDRDTSGVLVMARNRKALMRLHDAFRDRSTEKVYLAWVQGRWPRHRSVITAPLKKNTLRSGERVVRVLADGKPSETRFVPVRFEDGVTLVQAFPLTGRTHQIRVHAQFAGCPIIGDTKYGEDAVNREWAKRGLNRLCLHARKLTFPWGKGSMTFEAPWELEDWHAEA</sequence>
<evidence type="ECO:0000313" key="11">
    <source>
        <dbReference type="EMBL" id="XDT73421.1"/>
    </source>
</evidence>
<name>A0AB39UYQ5_9GAMM</name>
<proteinExistence type="inferred from homology"/>
<evidence type="ECO:0000256" key="9">
    <source>
        <dbReference type="RuleBase" id="RU362028"/>
    </source>
</evidence>
<protein>
    <recommendedName>
        <fullName evidence="9">Pseudouridine synthase</fullName>
        <ecNumber evidence="9">5.4.99.-</ecNumber>
    </recommendedName>
</protein>
<dbReference type="AlphaFoldDB" id="A0AB39UYQ5"/>
<dbReference type="SUPFAM" id="SSF55120">
    <property type="entry name" value="Pseudouridine synthase"/>
    <property type="match status" value="1"/>
</dbReference>
<dbReference type="SMART" id="SM00363">
    <property type="entry name" value="S4"/>
    <property type="match status" value="1"/>
</dbReference>
<dbReference type="PROSITE" id="PS01129">
    <property type="entry name" value="PSI_RLU"/>
    <property type="match status" value="1"/>
</dbReference>
<dbReference type="InterPro" id="IPR020103">
    <property type="entry name" value="PsdUridine_synth_cat_dom_sf"/>
</dbReference>
<dbReference type="InterPro" id="IPR006145">
    <property type="entry name" value="PsdUridine_synth_RsuA/RluA"/>
</dbReference>
<dbReference type="EMBL" id="CP154858">
    <property type="protein sequence ID" value="XDT73421.1"/>
    <property type="molecule type" value="Genomic_DNA"/>
</dbReference>
<dbReference type="PANTHER" id="PTHR21600">
    <property type="entry name" value="MITOCHONDRIAL RNA PSEUDOURIDINE SYNTHASE"/>
    <property type="match status" value="1"/>
</dbReference>
<evidence type="ECO:0000256" key="8">
    <source>
        <dbReference type="PROSITE-ProRule" id="PRU00182"/>
    </source>
</evidence>
<dbReference type="Gene3D" id="3.10.290.10">
    <property type="entry name" value="RNA-binding S4 domain"/>
    <property type="match status" value="1"/>
</dbReference>
<dbReference type="InterPro" id="IPR036986">
    <property type="entry name" value="S4_RNA-bd_sf"/>
</dbReference>
<dbReference type="CDD" id="cd02869">
    <property type="entry name" value="PseudoU_synth_RluA_like"/>
    <property type="match status" value="1"/>
</dbReference>
<dbReference type="InterPro" id="IPR006225">
    <property type="entry name" value="PsdUridine_synth_RluC/D"/>
</dbReference>
<evidence type="ECO:0000256" key="2">
    <source>
        <dbReference type="ARBA" id="ARBA00002876"/>
    </source>
</evidence>
<dbReference type="PROSITE" id="PS50889">
    <property type="entry name" value="S4"/>
    <property type="match status" value="1"/>
</dbReference>
<dbReference type="PANTHER" id="PTHR21600:SF92">
    <property type="entry name" value="RIBOSOMAL LARGE SUBUNIT PSEUDOURIDINE SYNTHASE C"/>
    <property type="match status" value="1"/>
</dbReference>
<feature type="active site" evidence="7">
    <location>
        <position position="131"/>
    </location>
</feature>
<gene>
    <name evidence="11" type="ORF">AAIA72_05475</name>
</gene>
<comment type="catalytic activity">
    <reaction evidence="9">
        <text>a uridine in RNA = a pseudouridine in RNA</text>
        <dbReference type="Rhea" id="RHEA:48348"/>
        <dbReference type="Rhea" id="RHEA-COMP:12068"/>
        <dbReference type="Rhea" id="RHEA-COMP:12069"/>
        <dbReference type="ChEBI" id="CHEBI:65314"/>
        <dbReference type="ChEBI" id="CHEBI:65315"/>
    </reaction>
</comment>
<dbReference type="SUPFAM" id="SSF55174">
    <property type="entry name" value="Alpha-L RNA-binding motif"/>
    <property type="match status" value="1"/>
</dbReference>
<dbReference type="EC" id="5.4.99.-" evidence="9"/>
<dbReference type="NCBIfam" id="TIGR00005">
    <property type="entry name" value="rluA_subfam"/>
    <property type="match status" value="1"/>
</dbReference>